<keyword evidence="2" id="KW-1185">Reference proteome</keyword>
<comment type="caution">
    <text evidence="1">The sequence shown here is derived from an EMBL/GenBank/DDBJ whole genome shotgun (WGS) entry which is preliminary data.</text>
</comment>
<dbReference type="EMBL" id="REGN01005436">
    <property type="protein sequence ID" value="RNA13360.1"/>
    <property type="molecule type" value="Genomic_DNA"/>
</dbReference>
<name>A0A3M7QPU5_BRAPC</name>
<proteinExistence type="predicted"/>
<evidence type="ECO:0000313" key="1">
    <source>
        <dbReference type="EMBL" id="RNA13360.1"/>
    </source>
</evidence>
<evidence type="ECO:0000313" key="2">
    <source>
        <dbReference type="Proteomes" id="UP000276133"/>
    </source>
</evidence>
<dbReference type="Proteomes" id="UP000276133">
    <property type="component" value="Unassembled WGS sequence"/>
</dbReference>
<gene>
    <name evidence="1" type="ORF">BpHYR1_045588</name>
</gene>
<dbReference type="OrthoDB" id="8043011at2759"/>
<sequence length="95" mass="10867">MDCSLNTSLPLKVMSSSYSATGSEDNHDKLYFYYSNATSLNNKLHLLEAYSASFLPDIIGITERWYDESSTTNLNGYKIFRIVRRKKGDRNRKSG</sequence>
<accession>A0A3M7QPU5</accession>
<organism evidence="1 2">
    <name type="scientific">Brachionus plicatilis</name>
    <name type="common">Marine rotifer</name>
    <name type="synonym">Brachionus muelleri</name>
    <dbReference type="NCBI Taxonomy" id="10195"/>
    <lineage>
        <taxon>Eukaryota</taxon>
        <taxon>Metazoa</taxon>
        <taxon>Spiralia</taxon>
        <taxon>Gnathifera</taxon>
        <taxon>Rotifera</taxon>
        <taxon>Eurotatoria</taxon>
        <taxon>Monogononta</taxon>
        <taxon>Pseudotrocha</taxon>
        <taxon>Ploima</taxon>
        <taxon>Brachionidae</taxon>
        <taxon>Brachionus</taxon>
    </lineage>
</organism>
<protein>
    <submittedName>
        <fullName evidence="1">Uncharacterized protein</fullName>
    </submittedName>
</protein>
<dbReference type="AlphaFoldDB" id="A0A3M7QPU5"/>
<reference evidence="1 2" key="1">
    <citation type="journal article" date="2018" name="Sci. Rep.">
        <title>Genomic signatures of local adaptation to the degree of environmental predictability in rotifers.</title>
        <authorList>
            <person name="Franch-Gras L."/>
            <person name="Hahn C."/>
            <person name="Garcia-Roger E.M."/>
            <person name="Carmona M.J."/>
            <person name="Serra M."/>
            <person name="Gomez A."/>
        </authorList>
    </citation>
    <scope>NUCLEOTIDE SEQUENCE [LARGE SCALE GENOMIC DNA]</scope>
    <source>
        <strain evidence="1">HYR1</strain>
    </source>
</reference>